<evidence type="ECO:0000313" key="2">
    <source>
        <dbReference type="Proteomes" id="UP000059680"/>
    </source>
</evidence>
<reference evidence="1 2" key="2">
    <citation type="journal article" date="2013" name="Plant Cell Physiol.">
        <title>Rice Annotation Project Database (RAP-DB): an integrative and interactive database for rice genomics.</title>
        <authorList>
            <person name="Sakai H."/>
            <person name="Lee S.S."/>
            <person name="Tanaka T."/>
            <person name="Numa H."/>
            <person name="Kim J."/>
            <person name="Kawahara Y."/>
            <person name="Wakimoto H."/>
            <person name="Yang C.C."/>
            <person name="Iwamoto M."/>
            <person name="Abe T."/>
            <person name="Yamada Y."/>
            <person name="Muto A."/>
            <person name="Inokuchi H."/>
            <person name="Ikemura T."/>
            <person name="Matsumoto T."/>
            <person name="Sasaki T."/>
            <person name="Itoh T."/>
        </authorList>
    </citation>
    <scope>NUCLEOTIDE SEQUENCE [LARGE SCALE GENOMIC DNA]</scope>
    <source>
        <strain evidence="2">cv. Nipponbare</strain>
    </source>
</reference>
<gene>
    <name evidence="1" type="ordered locus">Os02g0537450</name>
    <name evidence="1" type="ORF">OSNPB_020537450</name>
</gene>
<proteinExistence type="predicted"/>
<dbReference type="AlphaFoldDB" id="A0A0P0VK07"/>
<dbReference type="EMBL" id="AP014958">
    <property type="protein sequence ID" value="BAS79074.1"/>
    <property type="molecule type" value="Genomic_DNA"/>
</dbReference>
<name>A0A0P0VK07_ORYSJ</name>
<accession>A0A0P0VK07</accession>
<evidence type="ECO:0000313" key="1">
    <source>
        <dbReference type="EMBL" id="BAS79074.1"/>
    </source>
</evidence>
<dbReference type="Gramene" id="Os02t0537450-00">
    <property type="protein sequence ID" value="Os02t0537450-00"/>
    <property type="gene ID" value="Os02g0537450"/>
</dbReference>
<dbReference type="InParanoid" id="A0A0P0VK07"/>
<protein>
    <submittedName>
        <fullName evidence="1">Os02g0537450 protein</fullName>
    </submittedName>
</protein>
<reference evidence="2" key="1">
    <citation type="journal article" date="2005" name="Nature">
        <title>The map-based sequence of the rice genome.</title>
        <authorList>
            <consortium name="International rice genome sequencing project (IRGSP)"/>
            <person name="Matsumoto T."/>
            <person name="Wu J."/>
            <person name="Kanamori H."/>
            <person name="Katayose Y."/>
            <person name="Fujisawa M."/>
            <person name="Namiki N."/>
            <person name="Mizuno H."/>
            <person name="Yamamoto K."/>
            <person name="Antonio B.A."/>
            <person name="Baba T."/>
            <person name="Sakata K."/>
            <person name="Nagamura Y."/>
            <person name="Aoki H."/>
            <person name="Arikawa K."/>
            <person name="Arita K."/>
            <person name="Bito T."/>
            <person name="Chiden Y."/>
            <person name="Fujitsuka N."/>
            <person name="Fukunaka R."/>
            <person name="Hamada M."/>
            <person name="Harada C."/>
            <person name="Hayashi A."/>
            <person name="Hijishita S."/>
            <person name="Honda M."/>
            <person name="Hosokawa S."/>
            <person name="Ichikawa Y."/>
            <person name="Idonuma A."/>
            <person name="Iijima M."/>
            <person name="Ikeda M."/>
            <person name="Ikeno M."/>
            <person name="Ito K."/>
            <person name="Ito S."/>
            <person name="Ito T."/>
            <person name="Ito Y."/>
            <person name="Ito Y."/>
            <person name="Iwabuchi A."/>
            <person name="Kamiya K."/>
            <person name="Karasawa W."/>
            <person name="Kurita K."/>
            <person name="Katagiri S."/>
            <person name="Kikuta A."/>
            <person name="Kobayashi H."/>
            <person name="Kobayashi N."/>
            <person name="Machita K."/>
            <person name="Maehara T."/>
            <person name="Masukawa M."/>
            <person name="Mizubayashi T."/>
            <person name="Mukai Y."/>
            <person name="Nagasaki H."/>
            <person name="Nagata Y."/>
            <person name="Naito S."/>
            <person name="Nakashima M."/>
            <person name="Nakama Y."/>
            <person name="Nakamichi Y."/>
            <person name="Nakamura M."/>
            <person name="Meguro A."/>
            <person name="Negishi M."/>
            <person name="Ohta I."/>
            <person name="Ohta T."/>
            <person name="Okamoto M."/>
            <person name="Ono N."/>
            <person name="Saji S."/>
            <person name="Sakaguchi M."/>
            <person name="Sakai K."/>
            <person name="Shibata M."/>
            <person name="Shimokawa T."/>
            <person name="Song J."/>
            <person name="Takazaki Y."/>
            <person name="Terasawa K."/>
            <person name="Tsugane M."/>
            <person name="Tsuji K."/>
            <person name="Ueda S."/>
            <person name="Waki K."/>
            <person name="Yamagata H."/>
            <person name="Yamamoto M."/>
            <person name="Yamamoto S."/>
            <person name="Yamane H."/>
            <person name="Yoshiki S."/>
            <person name="Yoshihara R."/>
            <person name="Yukawa K."/>
            <person name="Zhong H."/>
            <person name="Yano M."/>
            <person name="Yuan Q."/>
            <person name="Ouyang S."/>
            <person name="Liu J."/>
            <person name="Jones K.M."/>
            <person name="Gansberger K."/>
            <person name="Moffat K."/>
            <person name="Hill J."/>
            <person name="Bera J."/>
            <person name="Fadrosh D."/>
            <person name="Jin S."/>
            <person name="Johri S."/>
            <person name="Kim M."/>
            <person name="Overton L."/>
            <person name="Reardon M."/>
            <person name="Tsitrin T."/>
            <person name="Vuong H."/>
            <person name="Weaver B."/>
            <person name="Ciecko A."/>
            <person name="Tallon L."/>
            <person name="Jackson J."/>
            <person name="Pai G."/>
            <person name="Aken S.V."/>
            <person name="Utterback T."/>
            <person name="Reidmuller S."/>
            <person name="Feldblyum T."/>
            <person name="Hsiao J."/>
            <person name="Zismann V."/>
            <person name="Iobst S."/>
            <person name="de Vazeille A.R."/>
            <person name="Buell C.R."/>
            <person name="Ying K."/>
            <person name="Li Y."/>
            <person name="Lu T."/>
            <person name="Huang Y."/>
            <person name="Zhao Q."/>
            <person name="Feng Q."/>
            <person name="Zhang L."/>
            <person name="Zhu J."/>
            <person name="Weng Q."/>
            <person name="Mu J."/>
            <person name="Lu Y."/>
            <person name="Fan D."/>
            <person name="Liu Y."/>
            <person name="Guan J."/>
            <person name="Zhang Y."/>
            <person name="Yu S."/>
            <person name="Liu X."/>
            <person name="Zhang Y."/>
            <person name="Hong G."/>
            <person name="Han B."/>
            <person name="Choisne N."/>
            <person name="Demange N."/>
            <person name="Orjeda G."/>
            <person name="Samain S."/>
            <person name="Cattolico L."/>
            <person name="Pelletier E."/>
            <person name="Couloux A."/>
            <person name="Segurens B."/>
            <person name="Wincker P."/>
            <person name="D'Hont A."/>
            <person name="Scarpelli C."/>
            <person name="Weissenbach J."/>
            <person name="Salanoubat M."/>
            <person name="Quetier F."/>
            <person name="Yu Y."/>
            <person name="Kim H.R."/>
            <person name="Rambo T."/>
            <person name="Currie J."/>
            <person name="Collura K."/>
            <person name="Luo M."/>
            <person name="Yang T."/>
            <person name="Ammiraju J.S.S."/>
            <person name="Engler F."/>
            <person name="Soderlund C."/>
            <person name="Wing R.A."/>
            <person name="Palmer L.E."/>
            <person name="de la Bastide M."/>
            <person name="Spiegel L."/>
            <person name="Nascimento L."/>
            <person name="Zutavern T."/>
            <person name="O'Shaughnessy A."/>
            <person name="Dike S."/>
            <person name="Dedhia N."/>
            <person name="Preston R."/>
            <person name="Balija V."/>
            <person name="McCombie W.R."/>
            <person name="Chow T."/>
            <person name="Chen H."/>
            <person name="Chung M."/>
            <person name="Chen C."/>
            <person name="Shaw J."/>
            <person name="Wu H."/>
            <person name="Hsiao K."/>
            <person name="Chao Y."/>
            <person name="Chu M."/>
            <person name="Cheng C."/>
            <person name="Hour A."/>
            <person name="Lee P."/>
            <person name="Lin S."/>
            <person name="Lin Y."/>
            <person name="Liou J."/>
            <person name="Liu S."/>
            <person name="Hsing Y."/>
            <person name="Raghuvanshi S."/>
            <person name="Mohanty A."/>
            <person name="Bharti A.K."/>
            <person name="Gaur A."/>
            <person name="Gupta V."/>
            <person name="Kumar D."/>
            <person name="Ravi V."/>
            <person name="Vij S."/>
            <person name="Kapur A."/>
            <person name="Khurana P."/>
            <person name="Khurana P."/>
            <person name="Khurana J.P."/>
            <person name="Tyagi A.K."/>
            <person name="Gaikwad K."/>
            <person name="Singh A."/>
            <person name="Dalal V."/>
            <person name="Srivastava S."/>
            <person name="Dixit A."/>
            <person name="Pal A.K."/>
            <person name="Ghazi I.A."/>
            <person name="Yadav M."/>
            <person name="Pandit A."/>
            <person name="Bhargava A."/>
            <person name="Sureshbabu K."/>
            <person name="Batra K."/>
            <person name="Sharma T.R."/>
            <person name="Mohapatra T."/>
            <person name="Singh N.K."/>
            <person name="Messing J."/>
            <person name="Nelson A.B."/>
            <person name="Fuks G."/>
            <person name="Kavchok S."/>
            <person name="Keizer G."/>
            <person name="Linton E."/>
            <person name="Llaca V."/>
            <person name="Song R."/>
            <person name="Tanyolac B."/>
            <person name="Young S."/>
            <person name="Ho-Il K."/>
            <person name="Hahn J.H."/>
            <person name="Sangsakoo G."/>
            <person name="Vanavichit A."/>
            <person name="de Mattos Luiz.A.T."/>
            <person name="Zimmer P.D."/>
            <person name="Malone G."/>
            <person name="Dellagostin O."/>
            <person name="de Oliveira A.C."/>
            <person name="Bevan M."/>
            <person name="Bancroft I."/>
            <person name="Minx P."/>
            <person name="Cordum H."/>
            <person name="Wilson R."/>
            <person name="Cheng Z."/>
            <person name="Jin W."/>
            <person name="Jiang J."/>
            <person name="Leong S.A."/>
            <person name="Iwama H."/>
            <person name="Gojobori T."/>
            <person name="Itoh T."/>
            <person name="Niimura Y."/>
            <person name="Fujii Y."/>
            <person name="Habara T."/>
            <person name="Sakai H."/>
            <person name="Sato Y."/>
            <person name="Wilson G."/>
            <person name="Kumar K."/>
            <person name="McCouch S."/>
            <person name="Juretic N."/>
            <person name="Hoen D."/>
            <person name="Wright S."/>
            <person name="Bruskiewich R."/>
            <person name="Bureau T."/>
            <person name="Miyao A."/>
            <person name="Hirochika H."/>
            <person name="Nishikawa T."/>
            <person name="Kadowaki K."/>
            <person name="Sugiura M."/>
            <person name="Burr B."/>
            <person name="Sasaki T."/>
        </authorList>
    </citation>
    <scope>NUCLEOTIDE SEQUENCE [LARGE SCALE GENOMIC DNA]</scope>
    <source>
        <strain evidence="2">cv. Nipponbare</strain>
    </source>
</reference>
<organism evidence="1 2">
    <name type="scientific">Oryza sativa subsp. japonica</name>
    <name type="common">Rice</name>
    <dbReference type="NCBI Taxonomy" id="39947"/>
    <lineage>
        <taxon>Eukaryota</taxon>
        <taxon>Viridiplantae</taxon>
        <taxon>Streptophyta</taxon>
        <taxon>Embryophyta</taxon>
        <taxon>Tracheophyta</taxon>
        <taxon>Spermatophyta</taxon>
        <taxon>Magnoliopsida</taxon>
        <taxon>Liliopsida</taxon>
        <taxon>Poales</taxon>
        <taxon>Poaceae</taxon>
        <taxon>BOP clade</taxon>
        <taxon>Oryzoideae</taxon>
        <taxon>Oryzeae</taxon>
        <taxon>Oryzinae</taxon>
        <taxon>Oryza</taxon>
        <taxon>Oryza sativa</taxon>
    </lineage>
</organism>
<dbReference type="Proteomes" id="UP000059680">
    <property type="component" value="Chromosome 2"/>
</dbReference>
<dbReference type="PaxDb" id="39947-A0A0P0VK07"/>
<reference evidence="1 2" key="3">
    <citation type="journal article" date="2013" name="Rice">
        <title>Improvement of the Oryza sativa Nipponbare reference genome using next generation sequence and optical map data.</title>
        <authorList>
            <person name="Kawahara Y."/>
            <person name="de la Bastide M."/>
            <person name="Hamilton J.P."/>
            <person name="Kanamori H."/>
            <person name="McCombie W.R."/>
            <person name="Ouyang S."/>
            <person name="Schwartz D.C."/>
            <person name="Tanaka T."/>
            <person name="Wu J."/>
            <person name="Zhou S."/>
            <person name="Childs K.L."/>
            <person name="Davidson R.M."/>
            <person name="Lin H."/>
            <person name="Quesada-Ocampo L."/>
            <person name="Vaillancourt B."/>
            <person name="Sakai H."/>
            <person name="Lee S.S."/>
            <person name="Kim J."/>
            <person name="Numa H."/>
            <person name="Itoh T."/>
            <person name="Buell C.R."/>
            <person name="Matsumoto T."/>
        </authorList>
    </citation>
    <scope>NUCLEOTIDE SEQUENCE [LARGE SCALE GENOMIC DNA]</scope>
    <source>
        <strain evidence="2">cv. Nipponbare</strain>
    </source>
</reference>
<sequence length="104" mass="11485">MAMIALRCAPMRRNTDPLPTNSDMSKRINIFSLSNSCSARAFASSVFPTPVEPRKRKEPIGWPGCSRPALERKTACATSLTASSWPTTRSCNLSARWINFSFSS</sequence>
<keyword evidence="2" id="KW-1185">Reference proteome</keyword>